<evidence type="ECO:0000313" key="1">
    <source>
        <dbReference type="EMBL" id="SCG75872.1"/>
    </source>
</evidence>
<proteinExistence type="predicted"/>
<dbReference type="EMBL" id="LT607753">
    <property type="protein sequence ID" value="SCG75872.1"/>
    <property type="molecule type" value="Genomic_DNA"/>
</dbReference>
<dbReference type="Proteomes" id="UP000198215">
    <property type="component" value="Chromosome I"/>
</dbReference>
<evidence type="ECO:0000313" key="2">
    <source>
        <dbReference type="Proteomes" id="UP000198215"/>
    </source>
</evidence>
<reference evidence="2" key="1">
    <citation type="submission" date="2016-06" db="EMBL/GenBank/DDBJ databases">
        <authorList>
            <person name="Varghese N."/>
            <person name="Submissions Spin"/>
        </authorList>
    </citation>
    <scope>NUCLEOTIDE SEQUENCE [LARGE SCALE GENOMIC DNA]</scope>
    <source>
        <strain evidence="2">DSM 45161</strain>
    </source>
</reference>
<keyword evidence="2" id="KW-1185">Reference proteome</keyword>
<dbReference type="RefSeq" id="WP_157745112.1">
    <property type="nucleotide sequence ID" value="NZ_LT607753.1"/>
</dbReference>
<name>A0A1C5JZ91_9ACTN</name>
<organism evidence="1 2">
    <name type="scientific">Micromonospora coxensis</name>
    <dbReference type="NCBI Taxonomy" id="356852"/>
    <lineage>
        <taxon>Bacteria</taxon>
        <taxon>Bacillati</taxon>
        <taxon>Actinomycetota</taxon>
        <taxon>Actinomycetes</taxon>
        <taxon>Micromonosporales</taxon>
        <taxon>Micromonosporaceae</taxon>
        <taxon>Micromonospora</taxon>
    </lineage>
</organism>
<accession>A0A1C5JZ91</accession>
<sequence>MDTVLSIVGVALVVVSLCFSAVQTREVARQSRINNGIGSAAALMEINNISRAWHDRLLENPSLRPYFFDGRPSTPQDADRQRVLTLAELLADVLECELQVAALLPAFQFSHSWHQWPAYMLKQSPVLTEAVEGHPEWWPALRSLQLATRKPNADGTVTHPLVRTRETRWMGTSPRLPQIRLSGAQRRTDRRAH</sequence>
<protein>
    <submittedName>
        <fullName evidence="1">Uncharacterized protein</fullName>
    </submittedName>
</protein>
<dbReference type="AlphaFoldDB" id="A0A1C5JZ91"/>
<dbReference type="OrthoDB" id="3542357at2"/>
<gene>
    <name evidence="1" type="ORF">GA0070614_5791</name>
</gene>